<reference evidence="2 3" key="1">
    <citation type="submission" date="2022-12" db="EMBL/GenBank/DDBJ databases">
        <title>Chromosome-level genome of Tegillarca granosa.</title>
        <authorList>
            <person name="Kim J."/>
        </authorList>
    </citation>
    <scope>NUCLEOTIDE SEQUENCE [LARGE SCALE GENOMIC DNA]</scope>
    <source>
        <strain evidence="2">Teg-2019</strain>
        <tissue evidence="2">Adductor muscle</tissue>
    </source>
</reference>
<evidence type="ECO:0000313" key="3">
    <source>
        <dbReference type="Proteomes" id="UP001217089"/>
    </source>
</evidence>
<accession>A0ABQ9EHJ5</accession>
<name>A0ABQ9EHJ5_TEGGR</name>
<feature type="compositionally biased region" description="Basic and acidic residues" evidence="1">
    <location>
        <begin position="44"/>
        <end position="53"/>
    </location>
</feature>
<dbReference type="Proteomes" id="UP001217089">
    <property type="component" value="Unassembled WGS sequence"/>
</dbReference>
<evidence type="ECO:0000256" key="1">
    <source>
        <dbReference type="SAM" id="MobiDB-lite"/>
    </source>
</evidence>
<feature type="region of interest" description="Disordered" evidence="1">
    <location>
        <begin position="29"/>
        <end position="107"/>
    </location>
</feature>
<evidence type="ECO:0000313" key="2">
    <source>
        <dbReference type="EMBL" id="KAJ8304733.1"/>
    </source>
</evidence>
<sequence>MEKPARPFSFTGNATSSLTDRCKQVSNDVLFTSTPGQKQRKAKSSTDLHHSSDNDAPLSPPTPSTKRRFWSSFRNKARKFRGKNRNKKDSIDGLSASQPNISSDIGNETQNEYDQLFRESEKRQNELSSDKSFSDPNMSPVHNGPNQSGPKSNPEEQEKADEGDSGIAVVESTTTSVTSLAVLSPLKQIIHNSNTMSRLTRLFSFEYSTVTYNKTLYSKPCKNSLCINSMLSKLHVVALMSVIDLAMATSDELLNNLVVTPIDKLKTRFQALDQSNRIHRSTDSDDSVWEQWEASKDKCCSKM</sequence>
<feature type="compositionally biased region" description="Basic residues" evidence="1">
    <location>
        <begin position="65"/>
        <end position="86"/>
    </location>
</feature>
<comment type="caution">
    <text evidence="2">The sequence shown here is derived from an EMBL/GenBank/DDBJ whole genome shotgun (WGS) entry which is preliminary data.</text>
</comment>
<gene>
    <name evidence="2" type="ORF">KUTeg_018316</name>
</gene>
<organism evidence="2 3">
    <name type="scientific">Tegillarca granosa</name>
    <name type="common">Malaysian cockle</name>
    <name type="synonym">Anadara granosa</name>
    <dbReference type="NCBI Taxonomy" id="220873"/>
    <lineage>
        <taxon>Eukaryota</taxon>
        <taxon>Metazoa</taxon>
        <taxon>Spiralia</taxon>
        <taxon>Lophotrochozoa</taxon>
        <taxon>Mollusca</taxon>
        <taxon>Bivalvia</taxon>
        <taxon>Autobranchia</taxon>
        <taxon>Pteriomorphia</taxon>
        <taxon>Arcoida</taxon>
        <taxon>Arcoidea</taxon>
        <taxon>Arcidae</taxon>
        <taxon>Tegillarca</taxon>
    </lineage>
</organism>
<protein>
    <submittedName>
        <fullName evidence="2">Uncharacterized protein</fullName>
    </submittedName>
</protein>
<keyword evidence="3" id="KW-1185">Reference proteome</keyword>
<proteinExistence type="predicted"/>
<feature type="compositionally biased region" description="Polar residues" evidence="1">
    <location>
        <begin position="95"/>
        <end position="107"/>
    </location>
</feature>
<feature type="region of interest" description="Disordered" evidence="1">
    <location>
        <begin position="119"/>
        <end position="165"/>
    </location>
</feature>
<feature type="compositionally biased region" description="Basic and acidic residues" evidence="1">
    <location>
        <begin position="153"/>
        <end position="162"/>
    </location>
</feature>
<dbReference type="EMBL" id="JARBDR010000903">
    <property type="protein sequence ID" value="KAJ8304733.1"/>
    <property type="molecule type" value="Genomic_DNA"/>
</dbReference>
<feature type="compositionally biased region" description="Basic and acidic residues" evidence="1">
    <location>
        <begin position="119"/>
        <end position="133"/>
    </location>
</feature>